<comment type="caution">
    <text evidence="2">The sequence shown here is derived from an EMBL/GenBank/DDBJ whole genome shotgun (WGS) entry which is preliminary data.</text>
</comment>
<organism evidence="2 3">
    <name type="scientific">Handroanthus impetiginosus</name>
    <dbReference type="NCBI Taxonomy" id="429701"/>
    <lineage>
        <taxon>Eukaryota</taxon>
        <taxon>Viridiplantae</taxon>
        <taxon>Streptophyta</taxon>
        <taxon>Embryophyta</taxon>
        <taxon>Tracheophyta</taxon>
        <taxon>Spermatophyta</taxon>
        <taxon>Magnoliopsida</taxon>
        <taxon>eudicotyledons</taxon>
        <taxon>Gunneridae</taxon>
        <taxon>Pentapetalae</taxon>
        <taxon>asterids</taxon>
        <taxon>lamiids</taxon>
        <taxon>Lamiales</taxon>
        <taxon>Bignoniaceae</taxon>
        <taxon>Crescentiina</taxon>
        <taxon>Tabebuia alliance</taxon>
        <taxon>Handroanthus</taxon>
    </lineage>
</organism>
<dbReference type="PANTHER" id="PTHR33133:SF1">
    <property type="entry name" value="EXPRESSED PROTEIN-RELATED"/>
    <property type="match status" value="1"/>
</dbReference>
<keyword evidence="3" id="KW-1185">Reference proteome</keyword>
<keyword evidence="1" id="KW-0812">Transmembrane</keyword>
<protein>
    <recommendedName>
        <fullName evidence="4">Transmembrane protein</fullName>
    </recommendedName>
</protein>
<keyword evidence="1" id="KW-1133">Transmembrane helix</keyword>
<feature type="transmembrane region" description="Helical" evidence="1">
    <location>
        <begin position="26"/>
        <end position="45"/>
    </location>
</feature>
<keyword evidence="1" id="KW-0472">Membrane</keyword>
<feature type="transmembrane region" description="Helical" evidence="1">
    <location>
        <begin position="171"/>
        <end position="192"/>
    </location>
</feature>
<proteinExistence type="predicted"/>
<feature type="transmembrane region" description="Helical" evidence="1">
    <location>
        <begin position="89"/>
        <end position="112"/>
    </location>
</feature>
<evidence type="ECO:0000256" key="1">
    <source>
        <dbReference type="SAM" id="Phobius"/>
    </source>
</evidence>
<dbReference type="EMBL" id="NKXS01000826">
    <property type="protein sequence ID" value="PIN22081.1"/>
    <property type="molecule type" value="Genomic_DNA"/>
</dbReference>
<dbReference type="OrthoDB" id="777403at2759"/>
<feature type="transmembrane region" description="Helical" evidence="1">
    <location>
        <begin position="262"/>
        <end position="287"/>
    </location>
</feature>
<reference evidence="3" key="1">
    <citation type="journal article" date="2018" name="Gigascience">
        <title>Genome assembly of the Pink Ipe (Handroanthus impetiginosus, Bignoniaceae), a highly valued, ecologically keystone Neotropical timber forest tree.</title>
        <authorList>
            <person name="Silva-Junior O.B."/>
            <person name="Grattapaglia D."/>
            <person name="Novaes E."/>
            <person name="Collevatti R.G."/>
        </authorList>
    </citation>
    <scope>NUCLEOTIDE SEQUENCE [LARGE SCALE GENOMIC DNA]</scope>
    <source>
        <strain evidence="3">cv. UFG-1</strain>
    </source>
</reference>
<dbReference type="AlphaFoldDB" id="A0A2G9HX26"/>
<accession>A0A2G9HX26</accession>
<evidence type="ECO:0008006" key="4">
    <source>
        <dbReference type="Google" id="ProtNLM"/>
    </source>
</evidence>
<feature type="transmembrane region" description="Helical" evidence="1">
    <location>
        <begin position="143"/>
        <end position="165"/>
    </location>
</feature>
<evidence type="ECO:0000313" key="3">
    <source>
        <dbReference type="Proteomes" id="UP000231279"/>
    </source>
</evidence>
<sequence>MDFYKFFDFLVILKESIKLVTKNGKLVLLLTTLSLLFYSIFFLIFDFSSSSLMRDMLAKESLIPISTPQTADFTNRFSGIEDKSSYVRIIYVSFVLSYFFITFLSTVALILVSSDSYNSNALSLKGSFFSIVKPFTRAFFSGFYTTIFVIGYVFLIISMAATVFMSLELNYFSMIDYAVLVIIVSYIFYLYLSSVWIMSIVVSVVEEDGSGIEALGKSAKIMKGQKIDGFLLNITLHLVSLAVYLCSKMISGEKYWVWDTKITVLVLANGSCLVNIFTFVAYTVMYYRGKERRGQEIELNLSNFEYTKLGSTPLVNGV</sequence>
<dbReference type="Proteomes" id="UP000231279">
    <property type="component" value="Unassembled WGS sequence"/>
</dbReference>
<name>A0A2G9HX26_9LAMI</name>
<dbReference type="STRING" id="429701.A0A2G9HX26"/>
<evidence type="ECO:0000313" key="2">
    <source>
        <dbReference type="EMBL" id="PIN22081.1"/>
    </source>
</evidence>
<gene>
    <name evidence="2" type="ORF">CDL12_05206</name>
</gene>
<dbReference type="PANTHER" id="PTHR33133">
    <property type="entry name" value="OS08G0107100 PROTEIN-RELATED"/>
    <property type="match status" value="1"/>
</dbReference>
<feature type="transmembrane region" description="Helical" evidence="1">
    <location>
        <begin position="230"/>
        <end position="250"/>
    </location>
</feature>